<dbReference type="SFLD" id="SFLDS00052">
    <property type="entry name" value="Ferric_Reductase_Domain"/>
    <property type="match status" value="1"/>
</dbReference>
<dbReference type="InterPro" id="IPR013121">
    <property type="entry name" value="Fe_red_NAD-bd_6"/>
</dbReference>
<dbReference type="GO" id="GO:0000293">
    <property type="term" value="F:ferric-chelate reductase activity"/>
    <property type="evidence" value="ECO:0007669"/>
    <property type="project" value="TreeGrafter"/>
</dbReference>
<feature type="transmembrane region" description="Helical" evidence="10">
    <location>
        <begin position="240"/>
        <end position="258"/>
    </location>
</feature>
<keyword evidence="3" id="KW-0813">Transport</keyword>
<dbReference type="GO" id="GO:0006879">
    <property type="term" value="P:intracellular iron ion homeostasis"/>
    <property type="evidence" value="ECO:0007669"/>
    <property type="project" value="TreeGrafter"/>
</dbReference>
<keyword evidence="13" id="KW-1185">Reference proteome</keyword>
<evidence type="ECO:0000259" key="11">
    <source>
        <dbReference type="PROSITE" id="PS51384"/>
    </source>
</evidence>
<dbReference type="GO" id="GO:0005886">
    <property type="term" value="C:plasma membrane"/>
    <property type="evidence" value="ECO:0007669"/>
    <property type="project" value="TreeGrafter"/>
</dbReference>
<dbReference type="OrthoDB" id="4114957at2759"/>
<proteinExistence type="inferred from homology"/>
<feature type="transmembrane region" description="Helical" evidence="10">
    <location>
        <begin position="211"/>
        <end position="233"/>
    </location>
</feature>
<feature type="transmembrane region" description="Helical" evidence="10">
    <location>
        <begin position="12"/>
        <end position="30"/>
    </location>
</feature>
<dbReference type="InterPro" id="IPR039261">
    <property type="entry name" value="FNR_nucleotide-bd"/>
</dbReference>
<feature type="transmembrane region" description="Helical" evidence="10">
    <location>
        <begin position="142"/>
        <end position="163"/>
    </location>
</feature>
<organism evidence="12 13">
    <name type="scientific">Exophiala xenobiotica</name>
    <dbReference type="NCBI Taxonomy" id="348802"/>
    <lineage>
        <taxon>Eukaryota</taxon>
        <taxon>Fungi</taxon>
        <taxon>Dikarya</taxon>
        <taxon>Ascomycota</taxon>
        <taxon>Pezizomycotina</taxon>
        <taxon>Eurotiomycetes</taxon>
        <taxon>Chaetothyriomycetidae</taxon>
        <taxon>Chaetothyriales</taxon>
        <taxon>Herpotrichiellaceae</taxon>
        <taxon>Exophiala</taxon>
    </lineage>
</organism>
<evidence type="ECO:0000256" key="1">
    <source>
        <dbReference type="ARBA" id="ARBA00004141"/>
    </source>
</evidence>
<evidence type="ECO:0000313" key="12">
    <source>
        <dbReference type="EMBL" id="KIW60082.1"/>
    </source>
</evidence>
<comment type="subcellular location">
    <subcellularLocation>
        <location evidence="1">Membrane</location>
        <topology evidence="1">Multi-pass membrane protein</topology>
    </subcellularLocation>
</comment>
<evidence type="ECO:0000256" key="8">
    <source>
        <dbReference type="ARBA" id="ARBA00023136"/>
    </source>
</evidence>
<dbReference type="STRING" id="348802.A0A0D2DCT4"/>
<evidence type="ECO:0000256" key="2">
    <source>
        <dbReference type="ARBA" id="ARBA00006278"/>
    </source>
</evidence>
<dbReference type="SFLD" id="SFLDG01168">
    <property type="entry name" value="Ferric_reductase_subgroup_(FRE"/>
    <property type="match status" value="1"/>
</dbReference>
<evidence type="ECO:0000256" key="7">
    <source>
        <dbReference type="ARBA" id="ARBA00023065"/>
    </source>
</evidence>
<name>A0A0D2DCT4_9EURO</name>
<evidence type="ECO:0000256" key="10">
    <source>
        <dbReference type="SAM" id="Phobius"/>
    </source>
</evidence>
<dbReference type="GO" id="GO:0006826">
    <property type="term" value="P:iron ion transport"/>
    <property type="evidence" value="ECO:0007669"/>
    <property type="project" value="TreeGrafter"/>
</dbReference>
<comment type="similarity">
    <text evidence="2">Belongs to the ferric reductase (FRE) family.</text>
</comment>
<dbReference type="HOGENOM" id="CLU_010365_1_1_1"/>
<evidence type="ECO:0000313" key="13">
    <source>
        <dbReference type="Proteomes" id="UP000054342"/>
    </source>
</evidence>
<accession>A0A0D2DCT4</accession>
<dbReference type="InterPro" id="IPR013130">
    <property type="entry name" value="Fe3_Rdtase_TM_dom"/>
</dbReference>
<feature type="domain" description="FAD-binding FR-type" evidence="11">
    <location>
        <begin position="295"/>
        <end position="461"/>
    </location>
</feature>
<dbReference type="SUPFAM" id="SSF52343">
    <property type="entry name" value="Ferredoxin reductase-like, C-terminal NADP-linked domain"/>
    <property type="match status" value="1"/>
</dbReference>
<dbReference type="EMBL" id="KN847317">
    <property type="protein sequence ID" value="KIW60082.1"/>
    <property type="molecule type" value="Genomic_DNA"/>
</dbReference>
<keyword evidence="7" id="KW-0406">Ion transport</keyword>
<evidence type="ECO:0000256" key="6">
    <source>
        <dbReference type="ARBA" id="ARBA00023002"/>
    </source>
</evidence>
<protein>
    <recommendedName>
        <fullName evidence="11">FAD-binding FR-type domain-containing protein</fullName>
    </recommendedName>
</protein>
<dbReference type="GO" id="GO:0015677">
    <property type="term" value="P:copper ion import"/>
    <property type="evidence" value="ECO:0007669"/>
    <property type="project" value="TreeGrafter"/>
</dbReference>
<evidence type="ECO:0000256" key="4">
    <source>
        <dbReference type="ARBA" id="ARBA00022692"/>
    </source>
</evidence>
<evidence type="ECO:0000256" key="5">
    <source>
        <dbReference type="ARBA" id="ARBA00022989"/>
    </source>
</evidence>
<keyword evidence="5 10" id="KW-1133">Transmembrane helix</keyword>
<dbReference type="RefSeq" id="XP_013320666.1">
    <property type="nucleotide sequence ID" value="XM_013465212.1"/>
</dbReference>
<keyword evidence="8 10" id="KW-0472">Membrane</keyword>
<dbReference type="CDD" id="cd06186">
    <property type="entry name" value="NOX_Duox_like_FAD_NADP"/>
    <property type="match status" value="1"/>
</dbReference>
<dbReference type="Pfam" id="PF01794">
    <property type="entry name" value="Ferric_reduct"/>
    <property type="match status" value="1"/>
</dbReference>
<dbReference type="PROSITE" id="PS51384">
    <property type="entry name" value="FAD_FR"/>
    <property type="match status" value="1"/>
</dbReference>
<evidence type="ECO:0000256" key="9">
    <source>
        <dbReference type="ARBA" id="ARBA00023180"/>
    </source>
</evidence>
<evidence type="ECO:0000256" key="3">
    <source>
        <dbReference type="ARBA" id="ARBA00022448"/>
    </source>
</evidence>
<keyword evidence="6" id="KW-0560">Oxidoreductase</keyword>
<dbReference type="InterPro" id="IPR051410">
    <property type="entry name" value="Ferric/Cupric_Reductase"/>
</dbReference>
<dbReference type="Proteomes" id="UP000054342">
    <property type="component" value="Unassembled WGS sequence"/>
</dbReference>
<reference evidence="12 13" key="1">
    <citation type="submission" date="2015-01" db="EMBL/GenBank/DDBJ databases">
        <title>The Genome Sequence of Exophiala xenobiotica CBS118157.</title>
        <authorList>
            <consortium name="The Broad Institute Genomics Platform"/>
            <person name="Cuomo C."/>
            <person name="de Hoog S."/>
            <person name="Gorbushina A."/>
            <person name="Stielow B."/>
            <person name="Teixiera M."/>
            <person name="Abouelleil A."/>
            <person name="Chapman S.B."/>
            <person name="Priest M."/>
            <person name="Young S.K."/>
            <person name="Wortman J."/>
            <person name="Nusbaum C."/>
            <person name="Birren B."/>
        </authorList>
    </citation>
    <scope>NUCLEOTIDE SEQUENCE [LARGE SCALE GENOMIC DNA]</scope>
    <source>
        <strain evidence="12 13">CBS 118157</strain>
    </source>
</reference>
<dbReference type="PANTHER" id="PTHR32361">
    <property type="entry name" value="FERRIC/CUPRIC REDUCTASE TRANSMEMBRANE COMPONENT"/>
    <property type="match status" value="1"/>
</dbReference>
<dbReference type="Gene3D" id="3.40.50.80">
    <property type="entry name" value="Nucleotide-binding domain of ferredoxin-NADP reductase (FNR) module"/>
    <property type="match status" value="1"/>
</dbReference>
<keyword evidence="9" id="KW-0325">Glycoprotein</keyword>
<sequence>MASDISWHISWAVYGFWGGILLIGIINRFLSHLLSFRWTTRARDVEGREGQRTRPSRSSSLLGCVHHWIQANLIVPTAIGSNHQRRAWLGTIPTRTEALVVTGFYVLIISICCISYDLSWTSLHYTEADQKWRNIADRTGKICYATLPILWIFAGRNNIFLWLTGWSYSTFNVFHRHVARVSTILAVLHSVAFTAIEASKDHLAESWREKYWYRGGMATIALALLMVFSSSFFRRRCYEVFLLLHITLSVVTIIGLFYHTKPFDDKFNDYLWPVVAIWTFDRGARVVRLVYCNLHFQFSGRPVATRTTATYLRDADVIRLEVIPGSGLLNPGPGQHYFIYQPATLKGWENHPFTLGAWHALNQPNTAAIVSTSSSNDEALKKKEIEVEVQPVNSPMTPIGANFMNHKRSSMVRDAEYKLVFFVRPYGSWTLRLKQECLNSVTGSVNPKALIEGPYGERSPLHLYENVVLIAGGTGLSGALPYLLDHIRRATIGETRTRHVTLVWCAKQAAMIRDVAARELQMILGREDVHVYFHATSQYETPITVDTDNLEKWMLAYPQLIISYRRPNIKHTVFSVVNDVHTAGSAGDRVAILTCGPAAMADEARCAVHQALKEGNKGVEYFEETFGW</sequence>
<keyword evidence="4 10" id="KW-0812">Transmembrane</keyword>
<dbReference type="PANTHER" id="PTHR32361:SF9">
    <property type="entry name" value="FERRIC REDUCTASE TRANSMEMBRANE COMPONENT 3-RELATED"/>
    <property type="match status" value="1"/>
</dbReference>
<dbReference type="GeneID" id="25322235"/>
<feature type="transmembrane region" description="Helical" evidence="10">
    <location>
        <begin position="98"/>
        <end position="121"/>
    </location>
</feature>
<dbReference type="AlphaFoldDB" id="A0A0D2DCT4"/>
<dbReference type="InterPro" id="IPR017927">
    <property type="entry name" value="FAD-bd_FR_type"/>
</dbReference>
<gene>
    <name evidence="12" type="ORF">PV05_00327</name>
</gene>
<dbReference type="Pfam" id="PF08030">
    <property type="entry name" value="NAD_binding_6"/>
    <property type="match status" value="1"/>
</dbReference>